<dbReference type="InterPro" id="IPR035952">
    <property type="entry name" value="Rhomboid-like_sf"/>
</dbReference>
<organism evidence="10 11">
    <name type="scientific">Moheibacter stercoris</name>
    <dbReference type="NCBI Taxonomy" id="1628251"/>
    <lineage>
        <taxon>Bacteria</taxon>
        <taxon>Pseudomonadati</taxon>
        <taxon>Bacteroidota</taxon>
        <taxon>Flavobacteriia</taxon>
        <taxon>Flavobacteriales</taxon>
        <taxon>Weeksellaceae</taxon>
        <taxon>Moheibacter</taxon>
    </lineage>
</organism>
<feature type="transmembrane region" description="Helical" evidence="7">
    <location>
        <begin position="103"/>
        <end position="125"/>
    </location>
</feature>
<evidence type="ECO:0000313" key="10">
    <source>
        <dbReference type="EMBL" id="MET3730683.1"/>
    </source>
</evidence>
<evidence type="ECO:0000256" key="5">
    <source>
        <dbReference type="ARBA" id="ARBA00022989"/>
    </source>
</evidence>
<evidence type="ECO:0000256" key="4">
    <source>
        <dbReference type="ARBA" id="ARBA00022801"/>
    </source>
</evidence>
<comment type="similarity">
    <text evidence="2">Belongs to the peptidase S54 family.</text>
</comment>
<gene>
    <name evidence="10" type="ORF">ABID46_000235</name>
</gene>
<evidence type="ECO:0000256" key="3">
    <source>
        <dbReference type="ARBA" id="ARBA00022692"/>
    </source>
</evidence>
<keyword evidence="4" id="KW-0378">Hydrolase</keyword>
<proteinExistence type="inferred from homology"/>
<sequence length="284" mass="32369">MKEIVNQLKTQFKTGDISIKLIFICVGIFILTALINLIAFDKTQFSISEFFAAKANLDDFFRQPWGIFTYSIFHGNLWHLLLNMLMIFFVGKLFLRYFRGEDFLTFYLFGSILGAIFFMGFAPIFDYGKSLVGASAGIYAIFFALVAYIPKTKVQLMFLNFNIPLDYVGYALIGFDILMILTDNTNVGGHVSHLGGAAFGFLYMKQFEKGNDFLGKFIRSLFSKKKLKVEKGRKTPPRDDYEFNAQKVAKQQEIDKILDKISRSGYESLSKVEKDILFKAGKNG</sequence>
<evidence type="ECO:0000256" key="7">
    <source>
        <dbReference type="SAM" id="Phobius"/>
    </source>
</evidence>
<feature type="transmembrane region" description="Helical" evidence="7">
    <location>
        <begin position="67"/>
        <end position="91"/>
    </location>
</feature>
<dbReference type="PANTHER" id="PTHR43731:SF14">
    <property type="entry name" value="PRESENILIN-ASSOCIATED RHOMBOID-LIKE PROTEIN, MITOCHONDRIAL"/>
    <property type="match status" value="1"/>
</dbReference>
<dbReference type="InterPro" id="IPR022764">
    <property type="entry name" value="Peptidase_S54_rhomboid_dom"/>
</dbReference>
<dbReference type="InterPro" id="IPR050925">
    <property type="entry name" value="Rhomboid_protease_S54"/>
</dbReference>
<dbReference type="Pfam" id="PF20216">
    <property type="entry name" value="DUF6576"/>
    <property type="match status" value="1"/>
</dbReference>
<accession>A0ABV2LTA8</accession>
<dbReference type="InterPro" id="IPR046483">
    <property type="entry name" value="DUF6576"/>
</dbReference>
<keyword evidence="10" id="KW-0645">Protease</keyword>
<feature type="domain" description="DUF6576" evidence="9">
    <location>
        <begin position="240"/>
        <end position="277"/>
    </location>
</feature>
<dbReference type="Pfam" id="PF01694">
    <property type="entry name" value="Rhomboid"/>
    <property type="match status" value="1"/>
</dbReference>
<comment type="caution">
    <text evidence="10">The sequence shown here is derived from an EMBL/GenBank/DDBJ whole genome shotgun (WGS) entry which is preliminary data.</text>
</comment>
<evidence type="ECO:0000313" key="11">
    <source>
        <dbReference type="Proteomes" id="UP001549146"/>
    </source>
</evidence>
<feature type="transmembrane region" description="Helical" evidence="7">
    <location>
        <begin position="131"/>
        <end position="149"/>
    </location>
</feature>
<comment type="subcellular location">
    <subcellularLocation>
        <location evidence="1">Membrane</location>
        <topology evidence="1">Multi-pass membrane protein</topology>
    </subcellularLocation>
</comment>
<dbReference type="Gene3D" id="1.20.1540.10">
    <property type="entry name" value="Rhomboid-like"/>
    <property type="match status" value="1"/>
</dbReference>
<dbReference type="PANTHER" id="PTHR43731">
    <property type="entry name" value="RHOMBOID PROTEASE"/>
    <property type="match status" value="1"/>
</dbReference>
<name>A0ABV2LTA8_9FLAO</name>
<feature type="domain" description="Peptidase S54 rhomboid" evidence="8">
    <location>
        <begin position="63"/>
        <end position="204"/>
    </location>
</feature>
<dbReference type="SUPFAM" id="SSF144091">
    <property type="entry name" value="Rhomboid-like"/>
    <property type="match status" value="1"/>
</dbReference>
<keyword evidence="11" id="KW-1185">Reference proteome</keyword>
<dbReference type="EMBL" id="JBEPMO010000001">
    <property type="protein sequence ID" value="MET3730683.1"/>
    <property type="molecule type" value="Genomic_DNA"/>
</dbReference>
<keyword evidence="5 7" id="KW-1133">Transmembrane helix</keyword>
<evidence type="ECO:0000259" key="8">
    <source>
        <dbReference type="Pfam" id="PF01694"/>
    </source>
</evidence>
<dbReference type="GO" id="GO:0006508">
    <property type="term" value="P:proteolysis"/>
    <property type="evidence" value="ECO:0007669"/>
    <property type="project" value="UniProtKB-KW"/>
</dbReference>
<feature type="transmembrane region" description="Helical" evidence="7">
    <location>
        <begin position="21"/>
        <end position="40"/>
    </location>
</feature>
<dbReference type="Proteomes" id="UP001549146">
    <property type="component" value="Unassembled WGS sequence"/>
</dbReference>
<keyword evidence="6 7" id="KW-0472">Membrane</keyword>
<dbReference type="RefSeq" id="WP_354505958.1">
    <property type="nucleotide sequence ID" value="NZ_JBEPMO010000001.1"/>
</dbReference>
<feature type="transmembrane region" description="Helical" evidence="7">
    <location>
        <begin position="161"/>
        <end position="181"/>
    </location>
</feature>
<evidence type="ECO:0000256" key="6">
    <source>
        <dbReference type="ARBA" id="ARBA00023136"/>
    </source>
</evidence>
<evidence type="ECO:0000256" key="2">
    <source>
        <dbReference type="ARBA" id="ARBA00009045"/>
    </source>
</evidence>
<dbReference type="GO" id="GO:0008233">
    <property type="term" value="F:peptidase activity"/>
    <property type="evidence" value="ECO:0007669"/>
    <property type="project" value="UniProtKB-KW"/>
</dbReference>
<evidence type="ECO:0000259" key="9">
    <source>
        <dbReference type="Pfam" id="PF20216"/>
    </source>
</evidence>
<keyword evidence="3 7" id="KW-0812">Transmembrane</keyword>
<protein>
    <submittedName>
        <fullName evidence="10">Membrane associated rhomboid family serine protease</fullName>
    </submittedName>
</protein>
<evidence type="ECO:0000256" key="1">
    <source>
        <dbReference type="ARBA" id="ARBA00004141"/>
    </source>
</evidence>
<reference evidence="10 11" key="1">
    <citation type="submission" date="2024-06" db="EMBL/GenBank/DDBJ databases">
        <title>Genomic Encyclopedia of Type Strains, Phase IV (KMG-IV): sequencing the most valuable type-strain genomes for metagenomic binning, comparative biology and taxonomic classification.</title>
        <authorList>
            <person name="Goeker M."/>
        </authorList>
    </citation>
    <scope>NUCLEOTIDE SEQUENCE [LARGE SCALE GENOMIC DNA]</scope>
    <source>
        <strain evidence="10 11">DSM 29388</strain>
    </source>
</reference>